<protein>
    <submittedName>
        <fullName evidence="2">Uncharacterized protein</fullName>
    </submittedName>
</protein>
<keyword evidence="1" id="KW-1133">Transmembrane helix</keyword>
<feature type="transmembrane region" description="Helical" evidence="1">
    <location>
        <begin position="7"/>
        <end position="32"/>
    </location>
</feature>
<keyword evidence="1" id="KW-0472">Membrane</keyword>
<accession>A0A514CTK5</accession>
<proteinExistence type="predicted"/>
<dbReference type="Proteomes" id="UP000315683">
    <property type="component" value="Segment"/>
</dbReference>
<keyword evidence="1" id="KW-0812">Transmembrane</keyword>
<evidence type="ECO:0000256" key="1">
    <source>
        <dbReference type="SAM" id="Phobius"/>
    </source>
</evidence>
<dbReference type="EMBL" id="MK962626">
    <property type="protein sequence ID" value="QDH83808.1"/>
    <property type="molecule type" value="Genomic_DNA"/>
</dbReference>
<sequence length="37" mass="4381">MLRKIAAVIVAIALTWAVVTFFISLGWAWHIYWEYLK</sequence>
<name>A0A514CTK5_9CAUD</name>
<gene>
    <name evidence="2" type="ORF">Axy04_014</name>
</gene>
<evidence type="ECO:0000313" key="2">
    <source>
        <dbReference type="EMBL" id="QDH83808.1"/>
    </source>
</evidence>
<organism evidence="2 3">
    <name type="scientific">Achromobacter phage vB_AxyP_19-32_Axy04</name>
    <dbReference type="NCBI Taxonomy" id="2591039"/>
    <lineage>
        <taxon>Viruses</taxon>
        <taxon>Duplodnaviria</taxon>
        <taxon>Heunggongvirae</taxon>
        <taxon>Uroviricota</taxon>
        <taxon>Caudoviricetes</taxon>
        <taxon>Schitoviridae</taxon>
        <taxon>Rothmandenesvirinae</taxon>
        <taxon>Dongdastvirus</taxon>
        <taxon>Dongdastvirus Axy04</taxon>
    </lineage>
</organism>
<reference evidence="2 3" key="1">
    <citation type="submission" date="2019-05" db="EMBL/GenBank/DDBJ databases">
        <title>Complete genome sequence of sixteen phages from Abidjan, cote d'Ivoire, isolated on a single strain of Achromobacter xylosoxidans.</title>
        <authorList>
            <person name="Essoh C."/>
            <person name="Vernadet J.-P."/>
            <person name="Vergnaud G."/>
            <person name="Pourcel C."/>
        </authorList>
    </citation>
    <scope>NUCLEOTIDE SEQUENCE [LARGE SCALE GENOMIC DNA]</scope>
</reference>
<keyword evidence="3" id="KW-1185">Reference proteome</keyword>
<evidence type="ECO:0000313" key="3">
    <source>
        <dbReference type="Proteomes" id="UP000315683"/>
    </source>
</evidence>